<evidence type="ECO:0000313" key="1">
    <source>
        <dbReference type="EMBL" id="GAO99923.1"/>
    </source>
</evidence>
<keyword evidence="2" id="KW-1185">Reference proteome</keyword>
<reference evidence="1 2" key="1">
    <citation type="journal article" date="2015" name="BMC Genomics">
        <title>Comparative genomics of Fructobacillus spp. and Leuconostoc spp. reveals niche-specific evolution of Fructobacillus spp.</title>
        <authorList>
            <person name="Endo A."/>
            <person name="Tanizawa Y."/>
            <person name="Tanaka N."/>
            <person name="Maeno S."/>
            <person name="Kumar H."/>
            <person name="Shiwa Y."/>
            <person name="Okada S."/>
            <person name="Yoshikawa H."/>
            <person name="Dicks L."/>
            <person name="Nakagawa J."/>
            <person name="Arita M."/>
        </authorList>
    </citation>
    <scope>NUCLEOTIDE SEQUENCE [LARGE SCALE GENOMIC DNA]</scope>
    <source>
        <strain evidence="1 2">JCM 12225</strain>
    </source>
</reference>
<dbReference type="EMBL" id="DF968003">
    <property type="protein sequence ID" value="GAO99923.1"/>
    <property type="molecule type" value="Genomic_DNA"/>
</dbReference>
<name>A0A0K8MIB3_9LACO</name>
<evidence type="ECO:0000313" key="2">
    <source>
        <dbReference type="Proteomes" id="UP000253891"/>
    </source>
</evidence>
<proteinExistence type="predicted"/>
<gene>
    <name evidence="1" type="ORF">FFIC_260370</name>
</gene>
<dbReference type="Proteomes" id="UP000253891">
    <property type="component" value="Unassembled WGS sequence"/>
</dbReference>
<dbReference type="AlphaFoldDB" id="A0A0K8MIB3"/>
<sequence length="54" mass="6382">MNEEDKKLALAIAEKYHHDYGEFSQKATKEETILLLEYVAHEANRMQREEMGLE</sequence>
<dbReference type="RefSeq" id="WP_170124544.1">
    <property type="nucleotide sequence ID" value="NZ_DF968003.1"/>
</dbReference>
<protein>
    <submittedName>
        <fullName evidence="1">Uncharacterized protein</fullName>
    </submittedName>
</protein>
<organism evidence="1 2">
    <name type="scientific">Fructobacillus ficulneus</name>
    <dbReference type="NCBI Taxonomy" id="157463"/>
    <lineage>
        <taxon>Bacteria</taxon>
        <taxon>Bacillati</taxon>
        <taxon>Bacillota</taxon>
        <taxon>Bacilli</taxon>
        <taxon>Lactobacillales</taxon>
        <taxon>Lactobacillaceae</taxon>
        <taxon>Fructobacillus</taxon>
    </lineage>
</organism>
<accession>A0A0K8MIB3</accession>